<evidence type="ECO:0000313" key="2">
    <source>
        <dbReference type="Proteomes" id="UP001589576"/>
    </source>
</evidence>
<accession>A0ABV5GHN3</accession>
<evidence type="ECO:0000313" key="1">
    <source>
        <dbReference type="EMBL" id="MFB9090640.1"/>
    </source>
</evidence>
<comment type="caution">
    <text evidence="1">The sequence shown here is derived from an EMBL/GenBank/DDBJ whole genome shotgun (WGS) entry which is preliminary data.</text>
</comment>
<dbReference type="EMBL" id="JBHMFB010000049">
    <property type="protein sequence ID" value="MFB9090640.1"/>
    <property type="molecule type" value="Genomic_DNA"/>
</dbReference>
<keyword evidence="2" id="KW-1185">Reference proteome</keyword>
<reference evidence="1 2" key="1">
    <citation type="submission" date="2024-09" db="EMBL/GenBank/DDBJ databases">
        <authorList>
            <person name="Sun Q."/>
            <person name="Mori K."/>
        </authorList>
    </citation>
    <scope>NUCLEOTIDE SEQUENCE [LARGE SCALE GENOMIC DNA]</scope>
    <source>
        <strain evidence="1 2">CECT 8460</strain>
    </source>
</reference>
<sequence length="190" mass="20913">PVIGLSGPLCGSEVASLGASISAYTATYADRYQFRIRLTSDNGPTPTYYTTTELLTRFSQLNAFQGIIFQYNTSYSVSVRYRLSGSLVWSDYGTECILFTPNYPTVQIVCNSGITGLTQSITYNTFGSATGYKIKLEEIDSNNDIIPGTVQYAYRPSNIFNFTLSLFTTYPPTVGKRYNASVLVLLNGIP</sequence>
<proteinExistence type="predicted"/>
<dbReference type="RefSeq" id="WP_379692041.1">
    <property type="nucleotide sequence ID" value="NZ_JBHMFB010000049.1"/>
</dbReference>
<protein>
    <submittedName>
        <fullName evidence="1">Uncharacterized protein</fullName>
    </submittedName>
</protein>
<name>A0ABV5GHN3_9FLAO</name>
<organism evidence="1 2">
    <name type="scientific">Flavobacterium paronense</name>
    <dbReference type="NCBI Taxonomy" id="1392775"/>
    <lineage>
        <taxon>Bacteria</taxon>
        <taxon>Pseudomonadati</taxon>
        <taxon>Bacteroidota</taxon>
        <taxon>Flavobacteriia</taxon>
        <taxon>Flavobacteriales</taxon>
        <taxon>Flavobacteriaceae</taxon>
        <taxon>Flavobacterium</taxon>
    </lineage>
</organism>
<feature type="non-terminal residue" evidence="1">
    <location>
        <position position="190"/>
    </location>
</feature>
<gene>
    <name evidence="1" type="ORF">ACFFUU_13575</name>
</gene>
<dbReference type="Proteomes" id="UP001589576">
    <property type="component" value="Unassembled WGS sequence"/>
</dbReference>
<feature type="non-terminal residue" evidence="1">
    <location>
        <position position="1"/>
    </location>
</feature>